<name>A0ABR3S998_9PLEO</name>
<evidence type="ECO:0000313" key="2">
    <source>
        <dbReference type="Proteomes" id="UP001521785"/>
    </source>
</evidence>
<reference evidence="1 2" key="1">
    <citation type="submission" date="2024-02" db="EMBL/GenBank/DDBJ databases">
        <title>De novo assembly and annotation of 12 fungi associated with fruit tree decline syndrome in Ontario, Canada.</title>
        <authorList>
            <person name="Sulman M."/>
            <person name="Ellouze W."/>
            <person name="Ilyukhin E."/>
        </authorList>
    </citation>
    <scope>NUCLEOTIDE SEQUENCE [LARGE SCALE GENOMIC DNA]</scope>
    <source>
        <strain evidence="1 2">M42-189</strain>
    </source>
</reference>
<gene>
    <name evidence="1" type="ORF">SLS60_000991</name>
</gene>
<dbReference type="EMBL" id="JAKJXO020000001">
    <property type="protein sequence ID" value="KAL1612762.1"/>
    <property type="molecule type" value="Genomic_DNA"/>
</dbReference>
<keyword evidence="2" id="KW-1185">Reference proteome</keyword>
<organism evidence="1 2">
    <name type="scientific">Paraconiothyrium brasiliense</name>
    <dbReference type="NCBI Taxonomy" id="300254"/>
    <lineage>
        <taxon>Eukaryota</taxon>
        <taxon>Fungi</taxon>
        <taxon>Dikarya</taxon>
        <taxon>Ascomycota</taxon>
        <taxon>Pezizomycotina</taxon>
        <taxon>Dothideomycetes</taxon>
        <taxon>Pleosporomycetidae</taxon>
        <taxon>Pleosporales</taxon>
        <taxon>Massarineae</taxon>
        <taxon>Didymosphaeriaceae</taxon>
        <taxon>Paraconiothyrium</taxon>
    </lineage>
</organism>
<protein>
    <submittedName>
        <fullName evidence="1">Uncharacterized protein</fullName>
    </submittedName>
</protein>
<dbReference type="Proteomes" id="UP001521785">
    <property type="component" value="Unassembled WGS sequence"/>
</dbReference>
<sequence length="191" mass="21527">MSIQFTLFHAPDNWSTTPPHPGVSASEHKLLRYVYFDPGVFLFEKQRRSASNGILWLPLGSIVAAFACGHKTHPPDETLVPYVYIYKSWHQDPNYHCTMRLGWQDAQGNTVKTFGKAHVHQNGLETICEWKTGGLLVRPYGQAEYDWHPPAVFAQAIPMRQAARASVAPDWTTSDDEADQEGYGMRVIARG</sequence>
<comment type="caution">
    <text evidence="1">The sequence shown here is derived from an EMBL/GenBank/DDBJ whole genome shotgun (WGS) entry which is preliminary data.</text>
</comment>
<proteinExistence type="predicted"/>
<accession>A0ABR3S998</accession>
<evidence type="ECO:0000313" key="1">
    <source>
        <dbReference type="EMBL" id="KAL1612762.1"/>
    </source>
</evidence>